<dbReference type="PANTHER" id="PTHR32325:SF4">
    <property type="entry name" value="TRYPTOPHANASE"/>
    <property type="match status" value="1"/>
</dbReference>
<evidence type="ECO:0000256" key="2">
    <source>
        <dbReference type="ARBA" id="ARBA00009721"/>
    </source>
</evidence>
<dbReference type="RefSeq" id="WP_123779972.1">
    <property type="nucleotide sequence ID" value="NZ_RKIK01000001.1"/>
</dbReference>
<dbReference type="Gene3D" id="3.90.1150.10">
    <property type="entry name" value="Aspartate Aminotransferase, domain 1"/>
    <property type="match status" value="1"/>
</dbReference>
<comment type="cofactor">
    <cofactor evidence="1">
        <name>pyridoxal 5'-phosphate</name>
        <dbReference type="ChEBI" id="CHEBI:597326"/>
    </cofactor>
</comment>
<dbReference type="InterPro" id="IPR015424">
    <property type="entry name" value="PyrdxlP-dep_Trfase"/>
</dbReference>
<dbReference type="GO" id="GO:0009034">
    <property type="term" value="F:tryptophanase activity"/>
    <property type="evidence" value="ECO:0007669"/>
    <property type="project" value="UniProtKB-EC"/>
</dbReference>
<dbReference type="SUPFAM" id="SSF53383">
    <property type="entry name" value="PLP-dependent transferases"/>
    <property type="match status" value="1"/>
</dbReference>
<dbReference type="EMBL" id="RKIK01000001">
    <property type="protein sequence ID" value="ROV62538.1"/>
    <property type="molecule type" value="Genomic_DNA"/>
</dbReference>
<evidence type="ECO:0000256" key="1">
    <source>
        <dbReference type="ARBA" id="ARBA00001933"/>
    </source>
</evidence>
<evidence type="ECO:0000256" key="3">
    <source>
        <dbReference type="ARBA" id="ARBA00011881"/>
    </source>
</evidence>
<evidence type="ECO:0000259" key="5">
    <source>
        <dbReference type="Pfam" id="PF01212"/>
    </source>
</evidence>
<keyword evidence="6" id="KW-0456">Lyase</keyword>
<evidence type="ECO:0000256" key="4">
    <source>
        <dbReference type="ARBA" id="ARBA00022898"/>
    </source>
</evidence>
<dbReference type="Proteomes" id="UP000278792">
    <property type="component" value="Unassembled WGS sequence"/>
</dbReference>
<gene>
    <name evidence="6" type="ORF">EGH82_00390</name>
    <name evidence="7" type="ORF">EGH82_00435</name>
</gene>
<comment type="caution">
    <text evidence="6">The sequence shown here is derived from an EMBL/GenBank/DDBJ whole genome shotgun (WGS) entry which is preliminary data.</text>
</comment>
<evidence type="ECO:0000313" key="8">
    <source>
        <dbReference type="Proteomes" id="UP000278792"/>
    </source>
</evidence>
<proteinExistence type="inferred from homology"/>
<dbReference type="InterPro" id="IPR015422">
    <property type="entry name" value="PyrdxlP-dep_Trfase_small"/>
</dbReference>
<dbReference type="Pfam" id="PF01212">
    <property type="entry name" value="Beta_elim_lyase"/>
    <property type="match status" value="1"/>
</dbReference>
<dbReference type="InterPro" id="IPR015421">
    <property type="entry name" value="PyrdxlP-dep_Trfase_major"/>
</dbReference>
<dbReference type="NCBIfam" id="NF009709">
    <property type="entry name" value="PRK13238.1"/>
    <property type="match status" value="1"/>
</dbReference>
<dbReference type="PANTHER" id="PTHR32325">
    <property type="entry name" value="BETA-ELIMINATING LYASE-LIKE PROTEIN-RELATED"/>
    <property type="match status" value="1"/>
</dbReference>
<dbReference type="Gene3D" id="3.40.640.10">
    <property type="entry name" value="Type I PLP-dependent aspartate aminotransferase-like (Major domain)"/>
    <property type="match status" value="1"/>
</dbReference>
<comment type="similarity">
    <text evidence="2">Belongs to the beta-eliminating lyase family.</text>
</comment>
<dbReference type="EC" id="4.1.99.1" evidence="6"/>
<accession>A0A3N3E7G9</accession>
<comment type="subunit">
    <text evidence="3">Homotetramer.</text>
</comment>
<reference evidence="6 8" key="1">
    <citation type="submission" date="2018-11" db="EMBL/GenBank/DDBJ databases">
        <title>Vibrio ponticus strain CAIM 1751 pathogenic for the snapper Lutjanus guttatus.</title>
        <authorList>
            <person name="Soto-Rodriguez S."/>
            <person name="Lozano-Olvera R."/>
            <person name="Gomez-Gil B."/>
        </authorList>
    </citation>
    <scope>NUCLEOTIDE SEQUENCE [LARGE SCALE GENOMIC DNA]</scope>
    <source>
        <strain evidence="6 8">CAIM 1751</strain>
    </source>
</reference>
<evidence type="ECO:0000313" key="6">
    <source>
        <dbReference type="EMBL" id="ROV62529.1"/>
    </source>
</evidence>
<sequence>MLYPAEPFRIKAVETVAKLDRETRAQKMAEAGYNTFLLESKDVYFDLLTDSGTSSLNARQWVSMMNAGSSSQPSDAPCELEQTLQTTFGINHVIPTTRGRGAENILAMLTVEHGSCVVGNMCSTSHRFHIESQGGSFTDVIGQAAYQPALNKPFKGNIDIDKLEQVIEQQGAENIAYIRLAATANLAGGQPVSLANIAAVRAVADQHKIKLFFDATHCVENAFFIQEQEAGYSDASIQDILKQMFSYADGCIINGTNKECLVSSGGILCLNDDALFEEANDIIMLYGGMPMVDQDTQNMLNGIRKSLAVALRDSMEQDYIEHRVKQVRYLGEQLQAAGVPVIEPIGGHAVFIDASRFCSHLSPEHLPAQSLTASLYIETGIRAMERGIVSAGTKAPNTEHDQPSLETVRLAIPRQVYTYAHMDTIANQIIELYHQRESIPGLKFSYEPKWLRFFTARFERA</sequence>
<feature type="domain" description="Aromatic amino acid beta-eliminating lyase/threonine aldolase" evidence="5">
    <location>
        <begin position="46"/>
        <end position="427"/>
    </location>
</feature>
<protein>
    <submittedName>
        <fullName evidence="6">Tryptophanase</fullName>
        <ecNumber evidence="6">4.1.99.1</ecNumber>
    </submittedName>
</protein>
<name>A0A3N3E7G9_9VIBR</name>
<dbReference type="EMBL" id="RKIK01000001">
    <property type="protein sequence ID" value="ROV62529.1"/>
    <property type="molecule type" value="Genomic_DNA"/>
</dbReference>
<evidence type="ECO:0000313" key="7">
    <source>
        <dbReference type="EMBL" id="ROV62538.1"/>
    </source>
</evidence>
<dbReference type="AlphaFoldDB" id="A0A3N3E7G9"/>
<dbReference type="InterPro" id="IPR001597">
    <property type="entry name" value="ArAA_b-elim_lyase/Thr_aldolase"/>
</dbReference>
<keyword evidence="4" id="KW-0663">Pyridoxal phosphate</keyword>
<organism evidence="6 8">
    <name type="scientific">Vibrio ponticus</name>
    <dbReference type="NCBI Taxonomy" id="265668"/>
    <lineage>
        <taxon>Bacteria</taxon>
        <taxon>Pseudomonadati</taxon>
        <taxon>Pseudomonadota</taxon>
        <taxon>Gammaproteobacteria</taxon>
        <taxon>Vibrionales</taxon>
        <taxon>Vibrionaceae</taxon>
        <taxon>Vibrio</taxon>
    </lineage>
</organism>